<evidence type="ECO:0000313" key="3">
    <source>
        <dbReference type="EMBL" id="OIQ81748.1"/>
    </source>
</evidence>
<gene>
    <name evidence="3" type="ORF">GALL_364790</name>
</gene>
<protein>
    <submittedName>
        <fullName evidence="3">Bifunctional uroporphyrinogen-III synthetase/response regulator domain protein</fullName>
    </submittedName>
</protein>
<accession>A0A1J5QP90</accession>
<dbReference type="InterPro" id="IPR036388">
    <property type="entry name" value="WH-like_DNA-bd_sf"/>
</dbReference>
<reference evidence="3" key="1">
    <citation type="submission" date="2016-10" db="EMBL/GenBank/DDBJ databases">
        <title>Sequence of Gallionella enrichment culture.</title>
        <authorList>
            <person name="Poehlein A."/>
            <person name="Muehling M."/>
            <person name="Daniel R."/>
        </authorList>
    </citation>
    <scope>NUCLEOTIDE SEQUENCE</scope>
</reference>
<dbReference type="GO" id="GO:0006355">
    <property type="term" value="P:regulation of DNA-templated transcription"/>
    <property type="evidence" value="ECO:0007669"/>
    <property type="project" value="InterPro"/>
</dbReference>
<evidence type="ECO:0000259" key="2">
    <source>
        <dbReference type="PROSITE" id="PS51755"/>
    </source>
</evidence>
<comment type="caution">
    <text evidence="3">The sequence shown here is derived from an EMBL/GenBank/DDBJ whole genome shotgun (WGS) entry which is preliminary data.</text>
</comment>
<dbReference type="EMBL" id="MLJW01000886">
    <property type="protein sequence ID" value="OIQ81748.1"/>
    <property type="molecule type" value="Genomic_DNA"/>
</dbReference>
<organism evidence="3">
    <name type="scientific">mine drainage metagenome</name>
    <dbReference type="NCBI Taxonomy" id="410659"/>
    <lineage>
        <taxon>unclassified sequences</taxon>
        <taxon>metagenomes</taxon>
        <taxon>ecological metagenomes</taxon>
    </lineage>
</organism>
<dbReference type="AlphaFoldDB" id="A0A1J5QP90"/>
<proteinExistence type="predicted"/>
<name>A0A1J5QP90_9ZZZZ</name>
<dbReference type="GO" id="GO:0000160">
    <property type="term" value="P:phosphorelay signal transduction system"/>
    <property type="evidence" value="ECO:0007669"/>
    <property type="project" value="InterPro"/>
</dbReference>
<dbReference type="SUPFAM" id="SSF46894">
    <property type="entry name" value="C-terminal effector domain of the bipartite response regulators"/>
    <property type="match status" value="1"/>
</dbReference>
<feature type="domain" description="OmpR/PhoB-type" evidence="2">
    <location>
        <begin position="146"/>
        <end position="244"/>
    </location>
</feature>
<evidence type="ECO:0000256" key="1">
    <source>
        <dbReference type="ARBA" id="ARBA00023125"/>
    </source>
</evidence>
<keyword evidence="1" id="KW-0238">DNA-binding</keyword>
<dbReference type="Gene3D" id="1.10.10.10">
    <property type="entry name" value="Winged helix-like DNA-binding domain superfamily/Winged helix DNA-binding domain"/>
    <property type="match status" value="1"/>
</dbReference>
<dbReference type="Pfam" id="PF00486">
    <property type="entry name" value="Trans_reg_C"/>
    <property type="match status" value="1"/>
</dbReference>
<dbReference type="CDD" id="cd00383">
    <property type="entry name" value="trans_reg_C"/>
    <property type="match status" value="1"/>
</dbReference>
<dbReference type="GO" id="GO:0003677">
    <property type="term" value="F:DNA binding"/>
    <property type="evidence" value="ECO:0007669"/>
    <property type="project" value="UniProtKB-KW"/>
</dbReference>
<dbReference type="InterPro" id="IPR001867">
    <property type="entry name" value="OmpR/PhoB-type_DNA-bd"/>
</dbReference>
<dbReference type="SMART" id="SM00862">
    <property type="entry name" value="Trans_reg_C"/>
    <property type="match status" value="1"/>
</dbReference>
<dbReference type="InterPro" id="IPR016032">
    <property type="entry name" value="Sig_transdc_resp-reg_C-effctor"/>
</dbReference>
<dbReference type="PROSITE" id="PS51755">
    <property type="entry name" value="OMPR_PHOB"/>
    <property type="match status" value="1"/>
</dbReference>
<sequence length="250" mass="26737">MHTLFQATPPLLSQLLGLFAGSLGAERHSVLYVDFSGTQAPCPLGNAQTLDAESALRHLRDGSSWAALAIARDASPELCAWLMRVRHDASSASTALLVLLDAAAPVDAAAATLRAGADVALPRHSPPDLLKAQMARLRERVAPPPLGTLALGPRMVLQAPTRQLWIDGRPHALQPQPFRLLWTLAAASGRVVGTGALRVALDVPARARDEALHTAVGRLRRLLRAHAQDARLQTVHGSGYRWDSERCGEA</sequence>